<dbReference type="Proteomes" id="UP000323608">
    <property type="component" value="Unassembled WGS sequence"/>
</dbReference>
<dbReference type="GO" id="GO:0016740">
    <property type="term" value="F:transferase activity"/>
    <property type="evidence" value="ECO:0007669"/>
    <property type="project" value="UniProtKB-KW"/>
</dbReference>
<evidence type="ECO:0000313" key="4">
    <source>
        <dbReference type="Proteomes" id="UP000323608"/>
    </source>
</evidence>
<dbReference type="PROSITE" id="PS50404">
    <property type="entry name" value="GST_NTER"/>
    <property type="match status" value="1"/>
</dbReference>
<dbReference type="PANTHER" id="PTHR44051">
    <property type="entry name" value="GLUTATHIONE S-TRANSFERASE-RELATED"/>
    <property type="match status" value="1"/>
</dbReference>
<comment type="caution">
    <text evidence="3">The sequence shown here is derived from an EMBL/GenBank/DDBJ whole genome shotgun (WGS) entry which is preliminary data.</text>
</comment>
<dbReference type="OrthoDB" id="9815075at2"/>
<dbReference type="Gene3D" id="3.40.30.10">
    <property type="entry name" value="Glutaredoxin"/>
    <property type="match status" value="1"/>
</dbReference>
<keyword evidence="3" id="KW-0808">Transferase</keyword>
<dbReference type="PANTHER" id="PTHR44051:SF8">
    <property type="entry name" value="GLUTATHIONE S-TRANSFERASE GSTA"/>
    <property type="match status" value="1"/>
</dbReference>
<evidence type="ECO:0000259" key="2">
    <source>
        <dbReference type="PROSITE" id="PS50405"/>
    </source>
</evidence>
<dbReference type="EMBL" id="VNIP01000009">
    <property type="protein sequence ID" value="KAA1179454.1"/>
    <property type="molecule type" value="Genomic_DNA"/>
</dbReference>
<dbReference type="CDD" id="cd03057">
    <property type="entry name" value="GST_N_Beta"/>
    <property type="match status" value="1"/>
</dbReference>
<evidence type="ECO:0000259" key="1">
    <source>
        <dbReference type="PROSITE" id="PS50404"/>
    </source>
</evidence>
<dbReference type="CDD" id="cd03188">
    <property type="entry name" value="GST_C_Beta"/>
    <property type="match status" value="1"/>
</dbReference>
<dbReference type="InterPro" id="IPR010987">
    <property type="entry name" value="Glutathione-S-Trfase_C-like"/>
</dbReference>
<sequence length="236" mass="26111">MEPILFYGVPSGCSFGSIVALEWLGKPYRLSRVEMVKEDFMSGGYRFINPVGETPALITSNGAVLTESMAILNHLGAGGIDTGLAFAQGTEEFDRLNRMLAYLNTSFFSSFAPLWYVYEHGGDEAAKAALRAYGGFKVRKAHADLDRMLGDKPWLLGDQKTLADAYFLGIARWTEYHDVVERADYPNIARLYRQLEEDPAVKFAHAIEDEKPVTSAGGYLGNIGVDDALKRIRLNA</sequence>
<protein>
    <submittedName>
        <fullName evidence="3">Glutathione S-transferase family protein</fullName>
    </submittedName>
</protein>
<dbReference type="AlphaFoldDB" id="A0A5B0VYJ3"/>
<dbReference type="SUPFAM" id="SSF52833">
    <property type="entry name" value="Thioredoxin-like"/>
    <property type="match status" value="1"/>
</dbReference>
<reference evidence="3 4" key="1">
    <citation type="submission" date="2019-07" db="EMBL/GenBank/DDBJ databases">
        <title>The Draft Genome Sequence of Rhizobium tropici SARCC-755 Associated with Superior Nodulation on Pigeonpea (Cajanus cajan (L.) Millsp.).</title>
        <authorList>
            <person name="Bopape F.L."/>
            <person name="Hassen A.I."/>
            <person name="Swanevelder Z.H."/>
            <person name="Gwata E.T."/>
        </authorList>
    </citation>
    <scope>NUCLEOTIDE SEQUENCE [LARGE SCALE GENOMIC DNA]</scope>
    <source>
        <strain evidence="3 4">SARCC-755</strain>
    </source>
</reference>
<dbReference type="InterPro" id="IPR004045">
    <property type="entry name" value="Glutathione_S-Trfase_N"/>
</dbReference>
<gene>
    <name evidence="3" type="ORF">FP026_17955</name>
</gene>
<dbReference type="InterPro" id="IPR036249">
    <property type="entry name" value="Thioredoxin-like_sf"/>
</dbReference>
<accession>A0A5B0VYJ3</accession>
<dbReference type="InterPro" id="IPR040079">
    <property type="entry name" value="Glutathione_S-Trfase"/>
</dbReference>
<dbReference type="Pfam" id="PF00043">
    <property type="entry name" value="GST_C"/>
    <property type="match status" value="1"/>
</dbReference>
<dbReference type="InterPro" id="IPR036282">
    <property type="entry name" value="Glutathione-S-Trfase_C_sf"/>
</dbReference>
<feature type="domain" description="GST C-terminal" evidence="2">
    <location>
        <begin position="89"/>
        <end position="213"/>
    </location>
</feature>
<dbReference type="Gene3D" id="1.20.1050.10">
    <property type="match status" value="1"/>
</dbReference>
<dbReference type="RefSeq" id="WP_149635984.1">
    <property type="nucleotide sequence ID" value="NZ_VNIP01000009.1"/>
</dbReference>
<feature type="domain" description="GST N-terminal" evidence="1">
    <location>
        <begin position="1"/>
        <end position="83"/>
    </location>
</feature>
<dbReference type="Pfam" id="PF13409">
    <property type="entry name" value="GST_N_2"/>
    <property type="match status" value="1"/>
</dbReference>
<organism evidence="3 4">
    <name type="scientific">Rhizobium tropici</name>
    <dbReference type="NCBI Taxonomy" id="398"/>
    <lineage>
        <taxon>Bacteria</taxon>
        <taxon>Pseudomonadati</taxon>
        <taxon>Pseudomonadota</taxon>
        <taxon>Alphaproteobacteria</taxon>
        <taxon>Hyphomicrobiales</taxon>
        <taxon>Rhizobiaceae</taxon>
        <taxon>Rhizobium/Agrobacterium group</taxon>
        <taxon>Rhizobium</taxon>
    </lineage>
</organism>
<evidence type="ECO:0000313" key="3">
    <source>
        <dbReference type="EMBL" id="KAA1179454.1"/>
    </source>
</evidence>
<dbReference type="PROSITE" id="PS50405">
    <property type="entry name" value="GST_CTER"/>
    <property type="match status" value="1"/>
</dbReference>
<dbReference type="SUPFAM" id="SSF47616">
    <property type="entry name" value="GST C-terminal domain-like"/>
    <property type="match status" value="1"/>
</dbReference>
<name>A0A5B0VYJ3_RHITR</name>
<proteinExistence type="predicted"/>
<dbReference type="SFLD" id="SFLDS00019">
    <property type="entry name" value="Glutathione_Transferase_(cytos"/>
    <property type="match status" value="1"/>
</dbReference>
<dbReference type="InterPro" id="IPR004046">
    <property type="entry name" value="GST_C"/>
</dbReference>